<evidence type="ECO:0000256" key="14">
    <source>
        <dbReference type="SAM" id="SignalP"/>
    </source>
</evidence>
<dbReference type="AlphaFoldDB" id="A0A1J1HH16"/>
<keyword evidence="6 13" id="KW-0472">Membrane</keyword>
<evidence type="ECO:0000256" key="1">
    <source>
        <dbReference type="ARBA" id="ARBA00004389"/>
    </source>
</evidence>
<dbReference type="Proteomes" id="UP000183832">
    <property type="component" value="Unassembled WGS sequence"/>
</dbReference>
<comment type="subcellular location">
    <subcellularLocation>
        <location evidence="8">Endomembrane system</location>
        <topology evidence="8">Single-pass type I membrane protein</topology>
    </subcellularLocation>
    <subcellularLocation>
        <location evidence="1">Endoplasmic reticulum membrane</location>
        <topology evidence="1">Single-pass membrane protein</topology>
    </subcellularLocation>
</comment>
<dbReference type="InterPro" id="IPR045120">
    <property type="entry name" value="Suco/Slp1-like"/>
</dbReference>
<evidence type="ECO:0000256" key="13">
    <source>
        <dbReference type="SAM" id="Phobius"/>
    </source>
</evidence>
<evidence type="ECO:0000256" key="7">
    <source>
        <dbReference type="ARBA" id="ARBA00023180"/>
    </source>
</evidence>
<dbReference type="GO" id="GO:0005789">
    <property type="term" value="C:endoplasmic reticulum membrane"/>
    <property type="evidence" value="ECO:0007669"/>
    <property type="project" value="UniProtKB-SubCell"/>
</dbReference>
<keyword evidence="5 13" id="KW-1133">Transmembrane helix</keyword>
<feature type="compositionally biased region" description="Polar residues" evidence="12">
    <location>
        <begin position="966"/>
        <end position="978"/>
    </location>
</feature>
<dbReference type="OrthoDB" id="266334at2759"/>
<feature type="region of interest" description="Disordered" evidence="12">
    <location>
        <begin position="794"/>
        <end position="818"/>
    </location>
</feature>
<feature type="chain" id="PRO_5013131283" evidence="14">
    <location>
        <begin position="20"/>
        <end position="1011"/>
    </location>
</feature>
<gene>
    <name evidence="16" type="ORF">CLUMA_CG001114</name>
</gene>
<evidence type="ECO:0000256" key="6">
    <source>
        <dbReference type="ARBA" id="ARBA00023136"/>
    </source>
</evidence>
<keyword evidence="17" id="KW-1185">Reference proteome</keyword>
<evidence type="ECO:0000259" key="15">
    <source>
        <dbReference type="PROSITE" id="PS51469"/>
    </source>
</evidence>
<comment type="subunit">
    <text evidence="10">Interacts with EMP65.</text>
</comment>
<evidence type="ECO:0000256" key="10">
    <source>
        <dbReference type="ARBA" id="ARBA00064635"/>
    </source>
</evidence>
<dbReference type="PANTHER" id="PTHR12953:SF0">
    <property type="entry name" value="SUN DOMAIN-CONTAINING OSSIFICATION FACTOR"/>
    <property type="match status" value="1"/>
</dbReference>
<sequence length="1011" mass="114272">MKHIKSIFIFLLIFSVNISSHVSSNEELIDDLDNHKNESSNESPTFVIASNEANVLETNNDKMKDETTKNIEIADQQKTVSEPVTTPEVAVIPSNSDNNDSQAAEENLMIPVFSEWTQQQMQEAEKKLVELTNSTESNKDIKNETLAKHQIVKMRQKNYASPDCGAKVLASNQEAQSTSSVLTDKDDYLLSPCTDRIWFVVELCDSIQAQRVELANFELFSSPLKSVTISVSNRFPTREWTFAGQFEAKSERDVQTFDLSSTLFGKFVRVDLTYTNTEHYCPLSFFRIFGTSEIEAFEVDNDATEELNAIDVEDDELTHQMKVEEPKNILNRAGAAVMSIVQKAAEVLVKSNGNGAKMNVSSGEMFLRGCISLSHNILCQHCTNTERNELNNIISCKNLELSQLLQNNEDVRRFLINSITCNNILGFDLKSDDFDSSRNFLASILPPKFIAAMCNIIATDQKSLTLRNEDISSIGSSLISKKDEVSLKNISKKEQPIEDSLCKQDFYAPPKEAVKLNLTKENDGKVEENPPETTENTSKQLNDSLTEDEKNIFNVVETALENPTESIPTTINSPDVENNTKEKADVELKEYKIIPDVNKDEEKPEVIVEQTETSTPPPPPVVVVVPPTEVKKPEQEVKIPQQEVKPSQPEMVEVKTNGEYRSSNPPESVFLRLSNRIKTLEKNMTLSTQYLEELSRRYKKQIEDVQQSFAKLQASIEEQNQQKIENKMQANEEMKQLLENVMELNKKTEYMEVILIILSAFFTFQTLLVIALFKRISILRNSFAAQQLVSVEKNQVTSNGSEKSRSTGRKRSKQRMRKISAPNILTQRSATTATKCEFTNLPIVTPVLSRTVSAPNKFNSIVSTKDNKENFNDMKAMLEENDDILIPGFDELKLNDDNDSLQSNDMETASTASAVSNDKSEKSNSNKSFKFKRRLSSPFQLKKSPMKSITDRTKPEWSKKAMSESPPRSVTNGNNENSIKIPKSKSFRDDDESSMKFKKSNSFKKLFKKLF</sequence>
<keyword evidence="4" id="KW-0256">Endoplasmic reticulum</keyword>
<dbReference type="InterPro" id="IPR012919">
    <property type="entry name" value="SUN_dom"/>
</dbReference>
<proteinExistence type="inferred from homology"/>
<feature type="region of interest" description="Disordered" evidence="12">
    <location>
        <begin position="896"/>
        <end position="994"/>
    </location>
</feature>
<keyword evidence="7" id="KW-0325">Glycoprotein</keyword>
<name>A0A1J1HH16_9DIPT</name>
<dbReference type="GO" id="GO:0034975">
    <property type="term" value="P:protein folding in endoplasmic reticulum"/>
    <property type="evidence" value="ECO:0007669"/>
    <property type="project" value="TreeGrafter"/>
</dbReference>
<feature type="region of interest" description="Disordered" evidence="12">
    <location>
        <begin position="517"/>
        <end position="546"/>
    </location>
</feature>
<evidence type="ECO:0000256" key="8">
    <source>
        <dbReference type="ARBA" id="ARBA00046288"/>
    </source>
</evidence>
<evidence type="ECO:0000256" key="11">
    <source>
        <dbReference type="SAM" id="Coils"/>
    </source>
</evidence>
<keyword evidence="3 14" id="KW-0732">Signal</keyword>
<comment type="similarity">
    <text evidence="9">Belongs to the SLP1 family.</text>
</comment>
<reference evidence="16 17" key="1">
    <citation type="submission" date="2015-04" db="EMBL/GenBank/DDBJ databases">
        <authorList>
            <person name="Syromyatnikov M.Y."/>
            <person name="Popov V.N."/>
        </authorList>
    </citation>
    <scope>NUCLEOTIDE SEQUENCE [LARGE SCALE GENOMIC DNA]</scope>
</reference>
<dbReference type="PROSITE" id="PS51469">
    <property type="entry name" value="SUN"/>
    <property type="match status" value="1"/>
</dbReference>
<dbReference type="EMBL" id="CVRI01000004">
    <property type="protein sequence ID" value="CRK87312.1"/>
    <property type="molecule type" value="Genomic_DNA"/>
</dbReference>
<feature type="compositionally biased region" description="Polar residues" evidence="12">
    <location>
        <begin position="906"/>
        <end position="915"/>
    </location>
</feature>
<evidence type="ECO:0000313" key="17">
    <source>
        <dbReference type="Proteomes" id="UP000183832"/>
    </source>
</evidence>
<keyword evidence="2 13" id="KW-0812">Transmembrane</keyword>
<dbReference type="FunFam" id="2.60.120.260:FF:000099">
    <property type="entry name" value="Uncharacterized protein, isoform C"/>
    <property type="match status" value="1"/>
</dbReference>
<feature type="transmembrane region" description="Helical" evidence="13">
    <location>
        <begin position="753"/>
        <end position="773"/>
    </location>
</feature>
<organism evidence="16 17">
    <name type="scientific">Clunio marinus</name>
    <dbReference type="NCBI Taxonomy" id="568069"/>
    <lineage>
        <taxon>Eukaryota</taxon>
        <taxon>Metazoa</taxon>
        <taxon>Ecdysozoa</taxon>
        <taxon>Arthropoda</taxon>
        <taxon>Hexapoda</taxon>
        <taxon>Insecta</taxon>
        <taxon>Pterygota</taxon>
        <taxon>Neoptera</taxon>
        <taxon>Endopterygota</taxon>
        <taxon>Diptera</taxon>
        <taxon>Nematocera</taxon>
        <taxon>Chironomoidea</taxon>
        <taxon>Chironomidae</taxon>
        <taxon>Clunio</taxon>
    </lineage>
</organism>
<feature type="domain" description="SUN" evidence="15">
    <location>
        <begin position="132"/>
        <end position="293"/>
    </location>
</feature>
<evidence type="ECO:0000256" key="2">
    <source>
        <dbReference type="ARBA" id="ARBA00022692"/>
    </source>
</evidence>
<feature type="compositionally biased region" description="Basic and acidic residues" evidence="12">
    <location>
        <begin position="949"/>
        <end position="962"/>
    </location>
</feature>
<evidence type="ECO:0000256" key="5">
    <source>
        <dbReference type="ARBA" id="ARBA00022989"/>
    </source>
</evidence>
<evidence type="ECO:0000256" key="3">
    <source>
        <dbReference type="ARBA" id="ARBA00022729"/>
    </source>
</evidence>
<protein>
    <submittedName>
        <fullName evidence="16">CLUMA_CG001114, isoform A</fullName>
    </submittedName>
</protein>
<evidence type="ECO:0000313" key="16">
    <source>
        <dbReference type="EMBL" id="CRK87312.1"/>
    </source>
</evidence>
<dbReference type="Pfam" id="PF07738">
    <property type="entry name" value="Sad1_UNC"/>
    <property type="match status" value="1"/>
</dbReference>
<accession>A0A1J1HH16</accession>
<dbReference type="STRING" id="568069.A0A1J1HH16"/>
<feature type="compositionally biased region" description="Basic and acidic residues" evidence="12">
    <location>
        <begin position="517"/>
        <end position="528"/>
    </location>
</feature>
<evidence type="ECO:0000256" key="4">
    <source>
        <dbReference type="ARBA" id="ARBA00022824"/>
    </source>
</evidence>
<evidence type="ECO:0000256" key="12">
    <source>
        <dbReference type="SAM" id="MobiDB-lite"/>
    </source>
</evidence>
<dbReference type="PANTHER" id="PTHR12953">
    <property type="entry name" value="MEMBRANE PROTEIN CH1 RELATED"/>
    <property type="match status" value="1"/>
</dbReference>
<feature type="coiled-coil region" evidence="11">
    <location>
        <begin position="695"/>
        <end position="747"/>
    </location>
</feature>
<feature type="compositionally biased region" description="Basic residues" evidence="12">
    <location>
        <begin position="806"/>
        <end position="818"/>
    </location>
</feature>
<keyword evidence="11" id="KW-0175">Coiled coil</keyword>
<evidence type="ECO:0000256" key="9">
    <source>
        <dbReference type="ARBA" id="ARBA00061226"/>
    </source>
</evidence>
<feature type="signal peptide" evidence="14">
    <location>
        <begin position="1"/>
        <end position="19"/>
    </location>
</feature>